<name>A0A1Y0L728_TATCI</name>
<proteinExistence type="inferred from homology"/>
<dbReference type="InterPro" id="IPR018635">
    <property type="entry name" value="UPF0319"/>
</dbReference>
<protein>
    <recommendedName>
        <fullName evidence="8">DUF2057 domain-containing protein</fullName>
    </recommendedName>
</protein>
<dbReference type="Pfam" id="PF09829">
    <property type="entry name" value="DUF2057"/>
    <property type="match status" value="1"/>
</dbReference>
<evidence type="ECO:0008006" key="8">
    <source>
        <dbReference type="Google" id="ProtNLM"/>
    </source>
</evidence>
<dbReference type="KEGG" id="tci:A7K98_07030"/>
<keyword evidence="6" id="KW-1185">Reference proteome</keyword>
<dbReference type="Proteomes" id="UP000195729">
    <property type="component" value="Chromosome"/>
</dbReference>
<keyword evidence="2 3" id="KW-0732">Signal</keyword>
<evidence type="ECO:0000313" key="5">
    <source>
        <dbReference type="EMBL" id="ARU97594.1"/>
    </source>
</evidence>
<dbReference type="OrthoDB" id="6428208at2"/>
<evidence type="ECO:0000256" key="2">
    <source>
        <dbReference type="ARBA" id="ARBA00022729"/>
    </source>
</evidence>
<comment type="similarity">
    <text evidence="1">Belongs to the UPF0319 family.</text>
</comment>
<accession>A0A1Y0L728</accession>
<reference evidence="6 7" key="1">
    <citation type="submission" date="2016-05" db="EMBL/GenBank/DDBJ databases">
        <title>Complete genome sequence of two 2,5-diketo-D-glunonic acid producing strain Tatumella citrea.</title>
        <authorList>
            <person name="Duan C."/>
            <person name="Yang J."/>
            <person name="Yang S."/>
        </authorList>
    </citation>
    <scope>NUCLEOTIDE SEQUENCE [LARGE SCALE GENOMIC DNA]</scope>
    <source>
        <strain evidence="5 6">ATCC 39140</strain>
        <strain evidence="4 7">DSM 13699</strain>
    </source>
</reference>
<sequence length="201" mass="22052">MKFLAPLLCLLLGSFSSAAEALSFRLNPEMNLLVLDGHPLPGSLLKGADSIELNRGQHQILFTIDQQKNSPAFIITFTAQGQKVNVLFPKPAAPGELQKQVSSATRFRVVDENDHDVPAIQDHLSLAPGVDYVAEMTAYNQLKRKASVEKFTGAGLQGNILTDTDNREYVNQDVSSLSSSLSFAGRSFQSLLSWLREFRTS</sequence>
<dbReference type="PANTHER" id="PTHR38108">
    <property type="entry name" value="UPF0319 PROTEIN YCCT"/>
    <property type="match status" value="1"/>
</dbReference>
<dbReference type="RefSeq" id="WP_087487918.1">
    <property type="nucleotide sequence ID" value="NZ_CP015579.1"/>
</dbReference>
<feature type="chain" id="PRO_5013322043" description="DUF2057 domain-containing protein" evidence="3">
    <location>
        <begin position="19"/>
        <end position="201"/>
    </location>
</feature>
<gene>
    <name evidence="4" type="ORF">A7K98_07030</name>
    <name evidence="5" type="ORF">A7K99_07030</name>
</gene>
<evidence type="ECO:0000256" key="3">
    <source>
        <dbReference type="SAM" id="SignalP"/>
    </source>
</evidence>
<evidence type="ECO:0000313" key="4">
    <source>
        <dbReference type="EMBL" id="ARU93555.1"/>
    </source>
</evidence>
<organism evidence="4 7">
    <name type="scientific">Tatumella citrea</name>
    <name type="common">Pantoea citrea</name>
    <dbReference type="NCBI Taxonomy" id="53336"/>
    <lineage>
        <taxon>Bacteria</taxon>
        <taxon>Pseudomonadati</taxon>
        <taxon>Pseudomonadota</taxon>
        <taxon>Gammaproteobacteria</taxon>
        <taxon>Enterobacterales</taxon>
        <taxon>Erwiniaceae</taxon>
        <taxon>Tatumella</taxon>
    </lineage>
</organism>
<dbReference type="Proteomes" id="UP000195814">
    <property type="component" value="Chromosome"/>
</dbReference>
<dbReference type="EMBL" id="CP015581">
    <property type="protein sequence ID" value="ARU97594.1"/>
    <property type="molecule type" value="Genomic_DNA"/>
</dbReference>
<feature type="signal peptide" evidence="3">
    <location>
        <begin position="1"/>
        <end position="18"/>
    </location>
</feature>
<dbReference type="PANTHER" id="PTHR38108:SF1">
    <property type="entry name" value="UPF0319 PROTEIN YCCT"/>
    <property type="match status" value="1"/>
</dbReference>
<dbReference type="AlphaFoldDB" id="A0A1Y0L728"/>
<evidence type="ECO:0000313" key="7">
    <source>
        <dbReference type="Proteomes" id="UP000195814"/>
    </source>
</evidence>
<evidence type="ECO:0000313" key="6">
    <source>
        <dbReference type="Proteomes" id="UP000195729"/>
    </source>
</evidence>
<evidence type="ECO:0000256" key="1">
    <source>
        <dbReference type="ARBA" id="ARBA00008490"/>
    </source>
</evidence>
<dbReference type="EMBL" id="CP015579">
    <property type="protein sequence ID" value="ARU93555.1"/>
    <property type="molecule type" value="Genomic_DNA"/>
</dbReference>